<dbReference type="SUPFAM" id="SSF52518">
    <property type="entry name" value="Thiamin diphosphate-binding fold (THDP-binding)"/>
    <property type="match status" value="1"/>
</dbReference>
<evidence type="ECO:0000256" key="1">
    <source>
        <dbReference type="ARBA" id="ARBA00023002"/>
    </source>
</evidence>
<dbReference type="EC" id="1.2.7.1" evidence="3"/>
<dbReference type="GO" id="GO:0019164">
    <property type="term" value="F:pyruvate synthase activity"/>
    <property type="evidence" value="ECO:0007669"/>
    <property type="project" value="UniProtKB-EC"/>
</dbReference>
<dbReference type="AlphaFoldDB" id="A0A7C4ETF9"/>
<organism evidence="3">
    <name type="scientific">Desulfomonile tiedjei</name>
    <dbReference type="NCBI Taxonomy" id="2358"/>
    <lineage>
        <taxon>Bacteria</taxon>
        <taxon>Pseudomonadati</taxon>
        <taxon>Thermodesulfobacteriota</taxon>
        <taxon>Desulfomonilia</taxon>
        <taxon>Desulfomonilales</taxon>
        <taxon>Desulfomonilaceae</taxon>
        <taxon>Desulfomonile</taxon>
    </lineage>
</organism>
<dbReference type="InterPro" id="IPR011766">
    <property type="entry name" value="TPP_enzyme_TPP-bd"/>
</dbReference>
<dbReference type="InterPro" id="IPR029061">
    <property type="entry name" value="THDP-binding"/>
</dbReference>
<gene>
    <name evidence="3" type="ORF">ENV54_05775</name>
</gene>
<sequence length="317" mass="34543">MAQPAKQKIIKPLKNFPLEEYINSGHRACQGCAEVLAVRHTLKAIGPDVVMAMATGCMEIISSPYPLTSWNIPWIHVAFENAAAVASGVESGLKALRRKGRIPDKDVTVLAMGGDGGTSDIGLQALSGMLERGHKVIYVCVDNEAYMNTGIQRSSSTPFGASTTTSPAGRVHPAGQMTWKKDMTAIAAAHGIPYAATACPSFYNDLIAKVQKAKTFNGPAYIHILSVCPTGWRIPPQKAIEYGKLAVDTGIFPLYEVENGVWKLNRKPKQLKPVADYFKGQGRYRHLDEKLTAYIQDRVNERWEKLLAQCGAAATEE</sequence>
<dbReference type="Gene3D" id="3.40.50.970">
    <property type="match status" value="2"/>
</dbReference>
<keyword evidence="1 3" id="KW-0560">Oxidoreductase</keyword>
<dbReference type="PANTHER" id="PTHR42897:SF2">
    <property type="entry name" value="PYRUVATE SYNTHASE SUBUNIT PORB"/>
    <property type="match status" value="1"/>
</dbReference>
<dbReference type="PANTHER" id="PTHR42897">
    <property type="entry name" value="PYRUVATE SYNTHASE SUBUNIT PORB"/>
    <property type="match status" value="1"/>
</dbReference>
<accession>A0A7C4ETF9</accession>
<dbReference type="InterPro" id="IPR051479">
    <property type="entry name" value="PorB-like"/>
</dbReference>
<dbReference type="EMBL" id="DTGT01000182">
    <property type="protein sequence ID" value="HGH60791.1"/>
    <property type="molecule type" value="Genomic_DNA"/>
</dbReference>
<evidence type="ECO:0000259" key="2">
    <source>
        <dbReference type="Pfam" id="PF02775"/>
    </source>
</evidence>
<reference evidence="3" key="1">
    <citation type="journal article" date="2020" name="mSystems">
        <title>Genome- and Community-Level Interaction Insights into Carbon Utilization and Element Cycling Functions of Hydrothermarchaeota in Hydrothermal Sediment.</title>
        <authorList>
            <person name="Zhou Z."/>
            <person name="Liu Y."/>
            <person name="Xu W."/>
            <person name="Pan J."/>
            <person name="Luo Z.H."/>
            <person name="Li M."/>
        </authorList>
    </citation>
    <scope>NUCLEOTIDE SEQUENCE [LARGE SCALE GENOMIC DNA]</scope>
    <source>
        <strain evidence="3">SpSt-769</strain>
    </source>
</reference>
<protein>
    <submittedName>
        <fullName evidence="3">Pyruvate synthase subunit beta</fullName>
        <ecNumber evidence="3">1.2.7.1</ecNumber>
    </submittedName>
</protein>
<dbReference type="Pfam" id="PF02775">
    <property type="entry name" value="TPP_enzyme_C"/>
    <property type="match status" value="1"/>
</dbReference>
<name>A0A7C4ETF9_9BACT</name>
<dbReference type="CDD" id="cd03376">
    <property type="entry name" value="TPP_PFOR_porB_like"/>
    <property type="match status" value="1"/>
</dbReference>
<keyword evidence="3" id="KW-0670">Pyruvate</keyword>
<dbReference type="GO" id="GO:0030976">
    <property type="term" value="F:thiamine pyrophosphate binding"/>
    <property type="evidence" value="ECO:0007669"/>
    <property type="project" value="InterPro"/>
</dbReference>
<proteinExistence type="predicted"/>
<feature type="domain" description="Thiamine pyrophosphate enzyme TPP-binding" evidence="2">
    <location>
        <begin position="55"/>
        <end position="224"/>
    </location>
</feature>
<comment type="caution">
    <text evidence="3">The sequence shown here is derived from an EMBL/GenBank/DDBJ whole genome shotgun (WGS) entry which is preliminary data.</text>
</comment>
<dbReference type="NCBIfam" id="NF008819">
    <property type="entry name" value="PRK11865.1"/>
    <property type="match status" value="1"/>
</dbReference>
<evidence type="ECO:0000313" key="3">
    <source>
        <dbReference type="EMBL" id="HGH60791.1"/>
    </source>
</evidence>